<dbReference type="Pfam" id="PF18911">
    <property type="entry name" value="PKD_4"/>
    <property type="match status" value="1"/>
</dbReference>
<evidence type="ECO:0000313" key="2">
    <source>
        <dbReference type="EMBL" id="PAV10970.1"/>
    </source>
</evidence>
<dbReference type="PANTHER" id="PTHR36842">
    <property type="entry name" value="PROTEIN TOLB HOMOLOG"/>
    <property type="match status" value="1"/>
</dbReference>
<dbReference type="Gene3D" id="2.60.40.10">
    <property type="entry name" value="Immunoglobulins"/>
    <property type="match status" value="1"/>
</dbReference>
<comment type="caution">
    <text evidence="2">The sequence shown here is derived from an EMBL/GenBank/DDBJ whole genome shotgun (WGS) entry which is preliminary data.</text>
</comment>
<accession>A0A2A2HNM9</accession>
<dbReference type="InterPro" id="IPR000601">
    <property type="entry name" value="PKD_dom"/>
</dbReference>
<dbReference type="PANTHER" id="PTHR36842:SF1">
    <property type="entry name" value="PROTEIN TOLB"/>
    <property type="match status" value="1"/>
</dbReference>
<evidence type="ECO:0000259" key="1">
    <source>
        <dbReference type="PROSITE" id="PS50093"/>
    </source>
</evidence>
<keyword evidence="3" id="KW-1185">Reference proteome</keyword>
<dbReference type="Proteomes" id="UP000218164">
    <property type="component" value="Unassembled WGS sequence"/>
</dbReference>
<organism evidence="2 3">
    <name type="scientific">Methanosarcina spelaei</name>
    <dbReference type="NCBI Taxonomy" id="1036679"/>
    <lineage>
        <taxon>Archaea</taxon>
        <taxon>Methanobacteriati</taxon>
        <taxon>Methanobacteriota</taxon>
        <taxon>Stenosarchaea group</taxon>
        <taxon>Methanomicrobia</taxon>
        <taxon>Methanosarcinales</taxon>
        <taxon>Methanosarcinaceae</taxon>
        <taxon>Methanosarcina</taxon>
    </lineage>
</organism>
<dbReference type="FunFam" id="2.60.40.10:FF:000270">
    <property type="entry name" value="Cell surface protein"/>
    <property type="match status" value="1"/>
</dbReference>
<name>A0A2A2HNM9_9EURY</name>
<dbReference type="EMBL" id="LMVP01000537">
    <property type="protein sequence ID" value="PAV10970.1"/>
    <property type="molecule type" value="Genomic_DNA"/>
</dbReference>
<sequence>MALTVSNAAGSNTLTKTGYIQVTEKPVADFSASPTSGKAPLNVAFTDISTGIPTKWKWDFGDGTTSTKQNLTHKYSKAGNYTVALTVSNTAGSNTVTKTGYVIVK</sequence>
<dbReference type="InterPro" id="IPR035986">
    <property type="entry name" value="PKD_dom_sf"/>
</dbReference>
<dbReference type="CDD" id="cd00146">
    <property type="entry name" value="PKD"/>
    <property type="match status" value="1"/>
</dbReference>
<dbReference type="PROSITE" id="PS50093">
    <property type="entry name" value="PKD"/>
    <property type="match status" value="1"/>
</dbReference>
<feature type="domain" description="PKD" evidence="1">
    <location>
        <begin position="26"/>
        <end position="105"/>
    </location>
</feature>
<gene>
    <name evidence="2" type="ORF">ASJ81_12215</name>
</gene>
<dbReference type="InterPro" id="IPR022409">
    <property type="entry name" value="PKD/Chitinase_dom"/>
</dbReference>
<reference evidence="2 3" key="1">
    <citation type="journal article" date="2017" name="BMC Genomics">
        <title>Genomic analysis of methanogenic archaea reveals a shift towards energy conservation.</title>
        <authorList>
            <person name="Gilmore S.P."/>
            <person name="Henske J.K."/>
            <person name="Sexton J.A."/>
            <person name="Solomon K.V."/>
            <person name="Seppala S."/>
            <person name="Yoo J.I."/>
            <person name="Huyett L.M."/>
            <person name="Pressman A."/>
            <person name="Cogan J.Z."/>
            <person name="Kivenson V."/>
            <person name="Peng X."/>
            <person name="Tan Y."/>
            <person name="Valentine D.L."/>
            <person name="O'Malley M.A."/>
        </authorList>
    </citation>
    <scope>NUCLEOTIDE SEQUENCE [LARGE SCALE GENOMIC DNA]</scope>
    <source>
        <strain evidence="2 3">MC-15</strain>
    </source>
</reference>
<evidence type="ECO:0000313" key="3">
    <source>
        <dbReference type="Proteomes" id="UP000218164"/>
    </source>
</evidence>
<dbReference type="SUPFAM" id="SSF49299">
    <property type="entry name" value="PKD domain"/>
    <property type="match status" value="1"/>
</dbReference>
<protein>
    <recommendedName>
        <fullName evidence="1">PKD domain-containing protein</fullName>
    </recommendedName>
</protein>
<dbReference type="SMART" id="SM00089">
    <property type="entry name" value="PKD"/>
    <property type="match status" value="1"/>
</dbReference>
<dbReference type="AlphaFoldDB" id="A0A2A2HNM9"/>
<proteinExistence type="predicted"/>
<dbReference type="InterPro" id="IPR013783">
    <property type="entry name" value="Ig-like_fold"/>
</dbReference>